<comment type="caution">
    <text evidence="1">The sequence shown here is derived from an EMBL/GenBank/DDBJ whole genome shotgun (WGS) entry which is preliminary data.</text>
</comment>
<dbReference type="Proteomes" id="UP000823388">
    <property type="component" value="Chromosome 3K"/>
</dbReference>
<name>A0A8T0UWH4_PANVG</name>
<proteinExistence type="predicted"/>
<protein>
    <submittedName>
        <fullName evidence="1">Uncharacterized protein</fullName>
    </submittedName>
</protein>
<evidence type="ECO:0000313" key="2">
    <source>
        <dbReference type="Proteomes" id="UP000823388"/>
    </source>
</evidence>
<dbReference type="EMBL" id="CM029041">
    <property type="protein sequence ID" value="KAG2625324.1"/>
    <property type="molecule type" value="Genomic_DNA"/>
</dbReference>
<reference evidence="1" key="1">
    <citation type="submission" date="2020-05" db="EMBL/GenBank/DDBJ databases">
        <title>WGS assembly of Panicum virgatum.</title>
        <authorList>
            <person name="Lovell J.T."/>
            <person name="Jenkins J."/>
            <person name="Shu S."/>
            <person name="Juenger T.E."/>
            <person name="Schmutz J."/>
        </authorList>
    </citation>
    <scope>NUCLEOTIDE SEQUENCE</scope>
    <source>
        <strain evidence="1">AP13</strain>
    </source>
</reference>
<evidence type="ECO:0000313" key="1">
    <source>
        <dbReference type="EMBL" id="KAG2625324.1"/>
    </source>
</evidence>
<gene>
    <name evidence="1" type="ORF">PVAP13_3KG206016</name>
</gene>
<dbReference type="AlphaFoldDB" id="A0A8T0UWH4"/>
<sequence>MFFFNLYPGAGRVPGFQRRVHDLAGAFFKSPQRKARVTADMQRRIVRAMAVVEWIQASSSFSSCPVLLSLGPGAGTGVPQPLPPEQSIADRRGSRPKRKCLLAPISSFPVLIDLRRQAIPVQLV</sequence>
<keyword evidence="2" id="KW-1185">Reference proteome</keyword>
<accession>A0A8T0UWH4</accession>
<organism evidence="1 2">
    <name type="scientific">Panicum virgatum</name>
    <name type="common">Blackwell switchgrass</name>
    <dbReference type="NCBI Taxonomy" id="38727"/>
    <lineage>
        <taxon>Eukaryota</taxon>
        <taxon>Viridiplantae</taxon>
        <taxon>Streptophyta</taxon>
        <taxon>Embryophyta</taxon>
        <taxon>Tracheophyta</taxon>
        <taxon>Spermatophyta</taxon>
        <taxon>Magnoliopsida</taxon>
        <taxon>Liliopsida</taxon>
        <taxon>Poales</taxon>
        <taxon>Poaceae</taxon>
        <taxon>PACMAD clade</taxon>
        <taxon>Panicoideae</taxon>
        <taxon>Panicodae</taxon>
        <taxon>Paniceae</taxon>
        <taxon>Panicinae</taxon>
        <taxon>Panicum</taxon>
        <taxon>Panicum sect. Hiantes</taxon>
    </lineage>
</organism>